<name>A0A5N5SQ85_9CRUS</name>
<dbReference type="AlphaFoldDB" id="A0A5N5SQ85"/>
<feature type="transmembrane region" description="Helical" evidence="3">
    <location>
        <begin position="232"/>
        <end position="250"/>
    </location>
</feature>
<dbReference type="OrthoDB" id="550646at2759"/>
<dbReference type="GO" id="GO:0052851">
    <property type="term" value="F:ferric-chelate reductase (NADPH) activity"/>
    <property type="evidence" value="ECO:0007669"/>
    <property type="project" value="TreeGrafter"/>
</dbReference>
<dbReference type="Pfam" id="PF03807">
    <property type="entry name" value="F420_oxidored"/>
    <property type="match status" value="1"/>
</dbReference>
<keyword evidence="3" id="KW-0812">Transmembrane</keyword>
<accession>A0A5N5SQ85</accession>
<dbReference type="Gene3D" id="3.40.50.720">
    <property type="entry name" value="NAD(P)-binding Rossmann-like Domain"/>
    <property type="match status" value="1"/>
</dbReference>
<evidence type="ECO:0000256" key="3">
    <source>
        <dbReference type="SAM" id="Phobius"/>
    </source>
</evidence>
<comment type="caution">
    <text evidence="5">The sequence shown here is derived from an EMBL/GenBank/DDBJ whole genome shotgun (WGS) entry which is preliminary data.</text>
</comment>
<dbReference type="GO" id="GO:0008823">
    <property type="term" value="F:cupric reductase (NADH) activity"/>
    <property type="evidence" value="ECO:0007669"/>
    <property type="project" value="TreeGrafter"/>
</dbReference>
<protein>
    <submittedName>
        <fullName evidence="5">Histone H3.1</fullName>
    </submittedName>
</protein>
<feature type="domain" description="Pyrroline-5-carboxylate reductase catalytic N-terminal" evidence="4">
    <location>
        <begin position="51"/>
        <end position="135"/>
    </location>
</feature>
<keyword evidence="1" id="KW-0560">Oxidoreductase</keyword>
<dbReference type="PANTHER" id="PTHR14239">
    <property type="entry name" value="DUDULIN-RELATED"/>
    <property type="match status" value="1"/>
</dbReference>
<keyword evidence="3" id="KW-1133">Transmembrane helix</keyword>
<proteinExistence type="predicted"/>
<organism evidence="5 6">
    <name type="scientific">Armadillidium nasatum</name>
    <dbReference type="NCBI Taxonomy" id="96803"/>
    <lineage>
        <taxon>Eukaryota</taxon>
        <taxon>Metazoa</taxon>
        <taxon>Ecdysozoa</taxon>
        <taxon>Arthropoda</taxon>
        <taxon>Crustacea</taxon>
        <taxon>Multicrustacea</taxon>
        <taxon>Malacostraca</taxon>
        <taxon>Eumalacostraca</taxon>
        <taxon>Peracarida</taxon>
        <taxon>Isopoda</taxon>
        <taxon>Oniscidea</taxon>
        <taxon>Crinocheta</taxon>
        <taxon>Armadillidiidae</taxon>
        <taxon>Armadillidium</taxon>
    </lineage>
</organism>
<feature type="region of interest" description="Disordered" evidence="2">
    <location>
        <begin position="1"/>
        <end position="42"/>
    </location>
</feature>
<reference evidence="5 6" key="1">
    <citation type="journal article" date="2019" name="PLoS Biol.">
        <title>Sex chromosomes control vertical transmission of feminizing Wolbachia symbionts in an isopod.</title>
        <authorList>
            <person name="Becking T."/>
            <person name="Chebbi M.A."/>
            <person name="Giraud I."/>
            <person name="Moumen B."/>
            <person name="Laverre T."/>
            <person name="Caubet Y."/>
            <person name="Peccoud J."/>
            <person name="Gilbert C."/>
            <person name="Cordaux R."/>
        </authorList>
    </citation>
    <scope>NUCLEOTIDE SEQUENCE [LARGE SCALE GENOMIC DNA]</scope>
    <source>
        <strain evidence="5">ANa2</strain>
        <tissue evidence="5">Whole body excluding digestive tract and cuticle</tissue>
    </source>
</reference>
<dbReference type="SUPFAM" id="SSF51735">
    <property type="entry name" value="NAD(P)-binding Rossmann-fold domains"/>
    <property type="match status" value="1"/>
</dbReference>
<dbReference type="InterPro" id="IPR036291">
    <property type="entry name" value="NAD(P)-bd_dom_sf"/>
</dbReference>
<evidence type="ECO:0000313" key="6">
    <source>
        <dbReference type="Proteomes" id="UP000326759"/>
    </source>
</evidence>
<dbReference type="PANTHER" id="PTHR14239:SF0">
    <property type="entry name" value="F420-DEPENDENT NADP REDUCTASE"/>
    <property type="match status" value="1"/>
</dbReference>
<keyword evidence="3" id="KW-0472">Membrane</keyword>
<dbReference type="GO" id="GO:0005886">
    <property type="term" value="C:plasma membrane"/>
    <property type="evidence" value="ECO:0007669"/>
    <property type="project" value="TreeGrafter"/>
</dbReference>
<dbReference type="InterPro" id="IPR028939">
    <property type="entry name" value="P5C_Rdtase_cat_N"/>
</dbReference>
<gene>
    <name evidence="5" type="primary">H31</name>
    <name evidence="5" type="ORF">Anas_07450</name>
</gene>
<dbReference type="GO" id="GO:0015677">
    <property type="term" value="P:copper ion import"/>
    <property type="evidence" value="ECO:0007669"/>
    <property type="project" value="TreeGrafter"/>
</dbReference>
<keyword evidence="6" id="KW-1185">Reference proteome</keyword>
<dbReference type="InterPro" id="IPR051267">
    <property type="entry name" value="STEAP_metalloreductase"/>
</dbReference>
<dbReference type="EMBL" id="SEYY01021551">
    <property type="protein sequence ID" value="KAB7496271.1"/>
    <property type="molecule type" value="Genomic_DNA"/>
</dbReference>
<feature type="compositionally biased region" description="Polar residues" evidence="2">
    <location>
        <begin position="30"/>
        <end position="42"/>
    </location>
</feature>
<dbReference type="GO" id="GO:0005768">
    <property type="term" value="C:endosome"/>
    <property type="evidence" value="ECO:0007669"/>
    <property type="project" value="TreeGrafter"/>
</dbReference>
<evidence type="ECO:0000259" key="4">
    <source>
        <dbReference type="Pfam" id="PF03807"/>
    </source>
</evidence>
<evidence type="ECO:0000256" key="2">
    <source>
        <dbReference type="SAM" id="MobiDB-lite"/>
    </source>
</evidence>
<evidence type="ECO:0000313" key="5">
    <source>
        <dbReference type="EMBL" id="KAB7496271.1"/>
    </source>
</evidence>
<dbReference type="Proteomes" id="UP000326759">
    <property type="component" value="Unassembled WGS sequence"/>
</dbReference>
<evidence type="ECO:0000256" key="1">
    <source>
        <dbReference type="ARBA" id="ARBA00023002"/>
    </source>
</evidence>
<feature type="transmembrane region" description="Helical" evidence="3">
    <location>
        <begin position="285"/>
        <end position="305"/>
    </location>
</feature>
<sequence>MANGDIGRRKGASNNGYSHDSEKDEISRVPNGNGNASHLTSNETASTKKTVVIIGSGDLGMALTMCFVRSGYRVVVASRNPNKNRKRITDIGGEIDFFERAVQQSSIIIVAIPYEAFDTLSASELRRKIVVDVSNRPFDYDPKKKPLAIRLQKQLPESSVVKAFNTLSAYCLQKGLTQGSSEVPICSNDEEAKSEIINIARTVGFTPVDYGSLSNARAIEDIPLEFFSEWRVAMVLGICVWVFAFLYMLFKRQLCPNFEHLSNDEPWDWSVFESLPLSTFHHTDGITSITLLAACYFPGVLAAYLQLKRGTKYSRFPKWLDMWLKARKTMGVLALLLALTHF</sequence>